<dbReference type="GO" id="GO:0005737">
    <property type="term" value="C:cytoplasm"/>
    <property type="evidence" value="ECO:0007669"/>
    <property type="project" value="TreeGrafter"/>
</dbReference>
<proteinExistence type="inferred from homology"/>
<evidence type="ECO:0008006" key="4">
    <source>
        <dbReference type="Google" id="ProtNLM"/>
    </source>
</evidence>
<comment type="caution">
    <text evidence="2">The sequence shown here is derived from an EMBL/GenBank/DDBJ whole genome shotgun (WGS) entry which is preliminary data.</text>
</comment>
<dbReference type="PANTHER" id="PTHR11215">
    <property type="entry name" value="METAL DEPENDENT HYDROLASE - RELATED"/>
    <property type="match status" value="1"/>
</dbReference>
<protein>
    <recommendedName>
        <fullName evidence="4">MYG1 protein</fullName>
    </recommendedName>
</protein>
<comment type="similarity">
    <text evidence="1">Belongs to the MYG1 family.</text>
</comment>
<name>A0A2C5XB39_9HYPO</name>
<dbReference type="GO" id="GO:0005634">
    <property type="term" value="C:nucleus"/>
    <property type="evidence" value="ECO:0007669"/>
    <property type="project" value="TreeGrafter"/>
</dbReference>
<evidence type="ECO:0000313" key="2">
    <source>
        <dbReference type="EMBL" id="PHH65549.1"/>
    </source>
</evidence>
<dbReference type="PANTHER" id="PTHR11215:SF1">
    <property type="entry name" value="MYG1 EXONUCLEASE"/>
    <property type="match status" value="1"/>
</dbReference>
<dbReference type="OrthoDB" id="10265310at2759"/>
<evidence type="ECO:0000313" key="3">
    <source>
        <dbReference type="Proteomes" id="UP000226192"/>
    </source>
</evidence>
<dbReference type="Proteomes" id="UP000226192">
    <property type="component" value="Unassembled WGS sequence"/>
</dbReference>
<sequence>MAESVAKRLKVSAQTAGPVIGTHNGYFHADEALAVYMLRMLPTYQHSPIVRTRDAAVLATCHTVVDVGGEYDAERNRYDHHQRGFDVKFGGRQATKLSSAGLVFVHFGRAIVAQRMGEGVEQDAPQVGLVHDKLYQAFIEPLDAHDNGVAVYDTQALAAAGVTKRFSDAGFSLAAMVSRLNGNWNDVRPDDAAESQRQEDACFMAASKRMGEEFERDLDYYVSAWLPARAIVEQAYAQRHSVDARGRVLVFDAGAAAPPWKDHLFTLEEEQGAEAEPILYVLSPENANPGSKWRIQCVPVAKDSFESRKPLPEAWRGLRDEELDAVAGIPGGVFVHNAGFVGGNKTFDGVKQMALKALAL</sequence>
<dbReference type="InterPro" id="IPR003226">
    <property type="entry name" value="MYG1_exonuclease"/>
</dbReference>
<dbReference type="STRING" id="1399860.A0A2C5XB39"/>
<keyword evidence="3" id="KW-1185">Reference proteome</keyword>
<gene>
    <name evidence="2" type="ORF">CDD81_1984</name>
</gene>
<evidence type="ECO:0000256" key="1">
    <source>
        <dbReference type="ARBA" id="ARBA00010105"/>
    </source>
</evidence>
<accession>A0A2C5XB39</accession>
<dbReference type="EMBL" id="NJET01000016">
    <property type="protein sequence ID" value="PHH65549.1"/>
    <property type="molecule type" value="Genomic_DNA"/>
</dbReference>
<organism evidence="2 3">
    <name type="scientific">Ophiocordyceps australis</name>
    <dbReference type="NCBI Taxonomy" id="1399860"/>
    <lineage>
        <taxon>Eukaryota</taxon>
        <taxon>Fungi</taxon>
        <taxon>Dikarya</taxon>
        <taxon>Ascomycota</taxon>
        <taxon>Pezizomycotina</taxon>
        <taxon>Sordariomycetes</taxon>
        <taxon>Hypocreomycetidae</taxon>
        <taxon>Hypocreales</taxon>
        <taxon>Ophiocordycipitaceae</taxon>
        <taxon>Ophiocordyceps</taxon>
    </lineage>
</organism>
<dbReference type="Pfam" id="PF03690">
    <property type="entry name" value="MYG1_exonuc"/>
    <property type="match status" value="1"/>
</dbReference>
<dbReference type="AlphaFoldDB" id="A0A2C5XB39"/>
<reference evidence="2 3" key="1">
    <citation type="submission" date="2017-06" db="EMBL/GenBank/DDBJ databases">
        <title>Ant-infecting Ophiocordyceps genomes reveal a high diversity of potential behavioral manipulation genes and a possible major role for enterotoxins.</title>
        <authorList>
            <person name="De Bekker C."/>
            <person name="Evans H.C."/>
            <person name="Brachmann A."/>
            <person name="Hughes D.P."/>
        </authorList>
    </citation>
    <scope>NUCLEOTIDE SEQUENCE [LARGE SCALE GENOMIC DNA]</scope>
    <source>
        <strain evidence="2 3">Map64</strain>
    </source>
</reference>